<proteinExistence type="predicted"/>
<dbReference type="Gene3D" id="1.25.40.10">
    <property type="entry name" value="Tetratricopeptide repeat domain"/>
    <property type="match status" value="2"/>
</dbReference>
<evidence type="ECO:0000313" key="2">
    <source>
        <dbReference type="Proteomes" id="UP000199409"/>
    </source>
</evidence>
<dbReference type="Proteomes" id="UP000199409">
    <property type="component" value="Unassembled WGS sequence"/>
</dbReference>
<dbReference type="Pfam" id="PF13174">
    <property type="entry name" value="TPR_6"/>
    <property type="match status" value="2"/>
</dbReference>
<sequence length="254" mass="30278">MAAVYPLYSHYQLTAPQRLFAEAVELENLRQITAAEEKYQQVYQSYPQAPEAAEAILRIGNIWQFELQDMQKALLNYLQLEHDYPRSPLVQSAREEAARIAKYRLRDYPRAIEFYQRLLDFNEGRVDQYYYEIADCYFYLENYSQARIELESLLEKYPQSKFVVDALYRKARILLLEGQTKAAQQQWLHIIDKYPESKYRPQAEFDLAKILEEEGHLQEALQQYQQLRGKLEPALLDEKIKHLEQRIEDKKEAI</sequence>
<dbReference type="InterPro" id="IPR019734">
    <property type="entry name" value="TPR_rpt"/>
</dbReference>
<gene>
    <name evidence="1" type="ORF">SAMN05660420_01865</name>
</gene>
<evidence type="ECO:0000313" key="1">
    <source>
        <dbReference type="EMBL" id="SEA35978.1"/>
    </source>
</evidence>
<name>A0A1H4AJN0_9BACT</name>
<reference evidence="1 2" key="1">
    <citation type="submission" date="2016-10" db="EMBL/GenBank/DDBJ databases">
        <authorList>
            <person name="de Groot N.N."/>
        </authorList>
    </citation>
    <scope>NUCLEOTIDE SEQUENCE [LARGE SCALE GENOMIC DNA]</scope>
    <source>
        <strain evidence="1 2">DSM 7343</strain>
    </source>
</reference>
<dbReference type="InterPro" id="IPR011990">
    <property type="entry name" value="TPR-like_helical_dom_sf"/>
</dbReference>
<protein>
    <submittedName>
        <fullName evidence="1">Tetratricopeptide repeat-containing protein</fullName>
    </submittedName>
</protein>
<dbReference type="STRING" id="37625.SAMN05660420_01865"/>
<keyword evidence="2" id="KW-1185">Reference proteome</keyword>
<organism evidence="1 2">
    <name type="scientific">Desulfuromusa kysingii</name>
    <dbReference type="NCBI Taxonomy" id="37625"/>
    <lineage>
        <taxon>Bacteria</taxon>
        <taxon>Pseudomonadati</taxon>
        <taxon>Thermodesulfobacteriota</taxon>
        <taxon>Desulfuromonadia</taxon>
        <taxon>Desulfuromonadales</taxon>
        <taxon>Geopsychrobacteraceae</taxon>
        <taxon>Desulfuromusa</taxon>
    </lineage>
</organism>
<dbReference type="SMART" id="SM00028">
    <property type="entry name" value="TPR"/>
    <property type="match status" value="4"/>
</dbReference>
<accession>A0A1H4AJN0</accession>
<dbReference type="EMBL" id="FNQN01000005">
    <property type="protein sequence ID" value="SEA35978.1"/>
    <property type="molecule type" value="Genomic_DNA"/>
</dbReference>
<dbReference type="SUPFAM" id="SSF48452">
    <property type="entry name" value="TPR-like"/>
    <property type="match status" value="2"/>
</dbReference>
<dbReference type="AlphaFoldDB" id="A0A1H4AJN0"/>